<dbReference type="EMBL" id="CAJNJA010058463">
    <property type="protein sequence ID" value="CAE7864912.1"/>
    <property type="molecule type" value="Genomic_DNA"/>
</dbReference>
<proteinExistence type="predicted"/>
<feature type="compositionally biased region" description="Polar residues" evidence="1">
    <location>
        <begin position="204"/>
        <end position="213"/>
    </location>
</feature>
<sequence length="359" mass="38731">MGPRKWQRRCIWLIAFPLFHVEAKRAAAFIEDAFEVESLSSYVVFLQTRLHSEPPRTEASRKPSGGALANGSAELRSMTIPKRPSHSSQHSAVAGAGVHPASHNASQALVHTGNHSNISKQTSSSNTLVNKTGDGFRHGYMRDEEFDLCAKCSEGRWLRYSNDRANVFMVAEHRMATFFSGMLAGGITQDALSFNGIGDRHSGAGSQQHSPRASSALPGESAQPASSKASEGPSERSDRSCQVFWNPYVDSDSEIASTYSRSESGDVPSQPPQPFFSRPGNLPEQAPARPPGIWTKPTQTGSLEGEPKLSSDRPPTTAPSRPPGVFHARPSSSSTFNLNAPEFVPQGHAAKSEPPEANK</sequence>
<dbReference type="AlphaFoldDB" id="A0A813AGD1"/>
<name>A0A813AGD1_9DINO</name>
<dbReference type="Pfam" id="PF07145">
    <property type="entry name" value="PAM2"/>
    <property type="match status" value="1"/>
</dbReference>
<comment type="caution">
    <text evidence="3">The sequence shown here is derived from an EMBL/GenBank/DDBJ whole genome shotgun (WGS) entry which is preliminary data.</text>
</comment>
<keyword evidence="2" id="KW-0732">Signal</keyword>
<organism evidence="3 4">
    <name type="scientific">Symbiodinium necroappetens</name>
    <dbReference type="NCBI Taxonomy" id="1628268"/>
    <lineage>
        <taxon>Eukaryota</taxon>
        <taxon>Sar</taxon>
        <taxon>Alveolata</taxon>
        <taxon>Dinophyceae</taxon>
        <taxon>Suessiales</taxon>
        <taxon>Symbiodiniaceae</taxon>
        <taxon>Symbiodinium</taxon>
    </lineage>
</organism>
<dbReference type="OrthoDB" id="418389at2759"/>
<dbReference type="Proteomes" id="UP000601435">
    <property type="component" value="Unassembled WGS sequence"/>
</dbReference>
<evidence type="ECO:0000313" key="4">
    <source>
        <dbReference type="Proteomes" id="UP000601435"/>
    </source>
</evidence>
<feature type="region of interest" description="Disordered" evidence="1">
    <location>
        <begin position="198"/>
        <end position="240"/>
    </location>
</feature>
<feature type="compositionally biased region" description="Basic and acidic residues" evidence="1">
    <location>
        <begin position="350"/>
        <end position="359"/>
    </location>
</feature>
<gene>
    <name evidence="3" type="ORF">SNEC2469_LOCUS27611</name>
</gene>
<dbReference type="InterPro" id="IPR009818">
    <property type="entry name" value="PAM2_motif"/>
</dbReference>
<reference evidence="3" key="1">
    <citation type="submission" date="2021-02" db="EMBL/GenBank/DDBJ databases">
        <authorList>
            <person name="Dougan E. K."/>
            <person name="Rhodes N."/>
            <person name="Thang M."/>
            <person name="Chan C."/>
        </authorList>
    </citation>
    <scope>NUCLEOTIDE SEQUENCE</scope>
</reference>
<feature type="chain" id="PRO_5032583454" evidence="2">
    <location>
        <begin position="24"/>
        <end position="359"/>
    </location>
</feature>
<feature type="non-terminal residue" evidence="3">
    <location>
        <position position="359"/>
    </location>
</feature>
<evidence type="ECO:0000256" key="2">
    <source>
        <dbReference type="SAM" id="SignalP"/>
    </source>
</evidence>
<accession>A0A813AGD1</accession>
<evidence type="ECO:0000256" key="1">
    <source>
        <dbReference type="SAM" id="MobiDB-lite"/>
    </source>
</evidence>
<feature type="region of interest" description="Disordered" evidence="1">
    <location>
        <begin position="257"/>
        <end position="359"/>
    </location>
</feature>
<feature type="signal peptide" evidence="2">
    <location>
        <begin position="1"/>
        <end position="23"/>
    </location>
</feature>
<keyword evidence="4" id="KW-1185">Reference proteome</keyword>
<evidence type="ECO:0000313" key="3">
    <source>
        <dbReference type="EMBL" id="CAE7864912.1"/>
    </source>
</evidence>
<protein>
    <submittedName>
        <fullName evidence="3">Uncharacterized protein</fullName>
    </submittedName>
</protein>